<keyword evidence="2" id="KW-1185">Reference proteome</keyword>
<organism evidence="1 2">
    <name type="scientific">Cytobacillus praedii</name>
    <dbReference type="NCBI Taxonomy" id="1742358"/>
    <lineage>
        <taxon>Bacteria</taxon>
        <taxon>Bacillati</taxon>
        <taxon>Bacillota</taxon>
        <taxon>Bacilli</taxon>
        <taxon>Bacillales</taxon>
        <taxon>Bacillaceae</taxon>
        <taxon>Cytobacillus</taxon>
    </lineage>
</organism>
<accession>A0A4R1AYQ0</accession>
<comment type="caution">
    <text evidence="1">The sequence shown here is derived from an EMBL/GenBank/DDBJ whole genome shotgun (WGS) entry which is preliminary data.</text>
</comment>
<dbReference type="AlphaFoldDB" id="A0A4R1AYQ0"/>
<evidence type="ECO:0000313" key="1">
    <source>
        <dbReference type="EMBL" id="TCJ05756.1"/>
    </source>
</evidence>
<reference evidence="1 2" key="1">
    <citation type="submission" date="2019-03" db="EMBL/GenBank/DDBJ databases">
        <authorList>
            <person name="Jensen L."/>
            <person name="Storgaard J."/>
            <person name="Sulaj E."/>
            <person name="Schramm A."/>
            <person name="Marshall I.P.G."/>
        </authorList>
    </citation>
    <scope>NUCLEOTIDE SEQUENCE [LARGE SCALE GENOMIC DNA]</scope>
    <source>
        <strain evidence="1 2">2017H2G3</strain>
    </source>
</reference>
<gene>
    <name evidence="1" type="ORF">E0Y62_03530</name>
</gene>
<name>A0A4R1AYQ0_9BACI</name>
<dbReference type="EMBL" id="SJTH01000003">
    <property type="protein sequence ID" value="TCJ05756.1"/>
    <property type="molecule type" value="Genomic_DNA"/>
</dbReference>
<proteinExistence type="predicted"/>
<dbReference type="Proteomes" id="UP000293846">
    <property type="component" value="Unassembled WGS sequence"/>
</dbReference>
<protein>
    <submittedName>
        <fullName evidence="1">Uncharacterized protein</fullName>
    </submittedName>
</protein>
<sequence length="70" mass="8476">MCSNWDNDNNRHHNNNRRVINADQVIIRANRVFVMGAEDENRHNHHCRRGNVAGAEDHNRHRCRRRCCWF</sequence>
<evidence type="ECO:0000313" key="2">
    <source>
        <dbReference type="Proteomes" id="UP000293846"/>
    </source>
</evidence>
<dbReference type="RefSeq" id="WP_131236061.1">
    <property type="nucleotide sequence ID" value="NZ_LMBX01000002.1"/>
</dbReference>